<organism evidence="2 3">
    <name type="scientific">Paenibacillus urinalis</name>
    <dbReference type="NCBI Taxonomy" id="521520"/>
    <lineage>
        <taxon>Bacteria</taxon>
        <taxon>Bacillati</taxon>
        <taxon>Bacillota</taxon>
        <taxon>Bacilli</taxon>
        <taxon>Bacillales</taxon>
        <taxon>Paenibacillaceae</taxon>
        <taxon>Paenibacillus</taxon>
    </lineage>
</organism>
<evidence type="ECO:0000313" key="3">
    <source>
        <dbReference type="Proteomes" id="UP001220962"/>
    </source>
</evidence>
<feature type="transmembrane region" description="Helical" evidence="1">
    <location>
        <begin position="61"/>
        <end position="85"/>
    </location>
</feature>
<keyword evidence="1" id="KW-1133">Transmembrane helix</keyword>
<evidence type="ECO:0008006" key="4">
    <source>
        <dbReference type="Google" id="ProtNLM"/>
    </source>
</evidence>
<protein>
    <recommendedName>
        <fullName evidence="4">ABC transporter permease</fullName>
    </recommendedName>
</protein>
<evidence type="ECO:0000313" key="2">
    <source>
        <dbReference type="EMBL" id="WDH80898.1"/>
    </source>
</evidence>
<sequence length="250" mass="28537">MMEMKPFENSKKIAFDLFYVQMVWTLWYVSFLFLAQFMMLLLPDFIKLNVSDAESPASMYFMNFGLTASKTYMLVIGIISSYALLKHYIHQGVTRKDYFVGSTMATILLSIVLPILMWILSGVQYLILGWAGIPRQESVVIGYEMFSLMPFIIFTMQFLVYYSVGWMVSMSFYRFGFFGGMLSIPVGLAGLILLDMVWGGGDAEELLSDWLPIYPIELTTTTAMLTSLVLAAVFILLHRLISRNIVIKIK</sequence>
<feature type="transmembrane region" description="Helical" evidence="1">
    <location>
        <begin position="175"/>
        <end position="198"/>
    </location>
</feature>
<name>A0AAX3MTE3_9BACL</name>
<dbReference type="EMBL" id="CP118101">
    <property type="protein sequence ID" value="WDH80898.1"/>
    <property type="molecule type" value="Genomic_DNA"/>
</dbReference>
<feature type="transmembrane region" description="Helical" evidence="1">
    <location>
        <begin position="97"/>
        <end position="120"/>
    </location>
</feature>
<reference evidence="2" key="1">
    <citation type="submission" date="2023-02" db="EMBL/GenBank/DDBJ databases">
        <title>Pathogen: clinical or host-associated sample.</title>
        <authorList>
            <person name="Hergert J."/>
            <person name="Casey R."/>
            <person name="Wagner J."/>
            <person name="Young E.L."/>
            <person name="Oakeson K.F."/>
        </authorList>
    </citation>
    <scope>NUCLEOTIDE SEQUENCE</scope>
    <source>
        <strain evidence="2">2022CK-00830</strain>
    </source>
</reference>
<keyword evidence="1" id="KW-0472">Membrane</keyword>
<feature type="transmembrane region" description="Helical" evidence="1">
    <location>
        <begin position="21"/>
        <end position="41"/>
    </location>
</feature>
<dbReference type="RefSeq" id="WP_274358776.1">
    <property type="nucleotide sequence ID" value="NZ_CP118101.1"/>
</dbReference>
<feature type="transmembrane region" description="Helical" evidence="1">
    <location>
        <begin position="218"/>
        <end position="241"/>
    </location>
</feature>
<keyword evidence="1" id="KW-0812">Transmembrane</keyword>
<proteinExistence type="predicted"/>
<feature type="transmembrane region" description="Helical" evidence="1">
    <location>
        <begin position="140"/>
        <end position="163"/>
    </location>
</feature>
<evidence type="ECO:0000256" key="1">
    <source>
        <dbReference type="SAM" id="Phobius"/>
    </source>
</evidence>
<gene>
    <name evidence="2" type="ORF">PUW23_15275</name>
</gene>
<dbReference type="AlphaFoldDB" id="A0AAX3MTE3"/>
<dbReference type="Proteomes" id="UP001220962">
    <property type="component" value="Chromosome"/>
</dbReference>
<accession>A0AAX3MTE3</accession>